<evidence type="ECO:0000256" key="2">
    <source>
        <dbReference type="ARBA" id="ARBA00022801"/>
    </source>
</evidence>
<dbReference type="Gene3D" id="3.40.50.1110">
    <property type="entry name" value="SGNH hydrolase"/>
    <property type="match status" value="1"/>
</dbReference>
<name>A0A2H9ZZC3_9ASPA</name>
<dbReference type="InterPro" id="IPR035669">
    <property type="entry name" value="SGNH_plant_lipase-like"/>
</dbReference>
<dbReference type="PANTHER" id="PTHR45648:SF106">
    <property type="entry name" value="ANTHER-SPECIFIC PROLINE-RICH PROTEIN APG"/>
    <property type="match status" value="1"/>
</dbReference>
<evidence type="ECO:0000256" key="4">
    <source>
        <dbReference type="SAM" id="SignalP"/>
    </source>
</evidence>
<dbReference type="InterPro" id="IPR001087">
    <property type="entry name" value="GDSL"/>
</dbReference>
<reference evidence="5 6" key="1">
    <citation type="journal article" date="2017" name="Nature">
        <title>The Apostasia genome and the evolution of orchids.</title>
        <authorList>
            <person name="Zhang G.Q."/>
            <person name="Liu K.W."/>
            <person name="Li Z."/>
            <person name="Lohaus R."/>
            <person name="Hsiao Y.Y."/>
            <person name="Niu S.C."/>
            <person name="Wang J.Y."/>
            <person name="Lin Y.C."/>
            <person name="Xu Q."/>
            <person name="Chen L.J."/>
            <person name="Yoshida K."/>
            <person name="Fujiwara S."/>
            <person name="Wang Z.W."/>
            <person name="Zhang Y.Q."/>
            <person name="Mitsuda N."/>
            <person name="Wang M."/>
            <person name="Liu G.H."/>
            <person name="Pecoraro L."/>
            <person name="Huang H.X."/>
            <person name="Xiao X.J."/>
            <person name="Lin M."/>
            <person name="Wu X.Y."/>
            <person name="Wu W.L."/>
            <person name="Chen Y.Y."/>
            <person name="Chang S.B."/>
            <person name="Sakamoto S."/>
            <person name="Ohme-Takagi M."/>
            <person name="Yagi M."/>
            <person name="Zeng S.J."/>
            <person name="Shen C.Y."/>
            <person name="Yeh C.M."/>
            <person name="Luo Y.B."/>
            <person name="Tsai W.C."/>
            <person name="Van de Peer Y."/>
            <person name="Liu Z.J."/>
        </authorList>
    </citation>
    <scope>NUCLEOTIDE SEQUENCE [LARGE SCALE GENOMIC DNA]</scope>
    <source>
        <strain evidence="6">cv. Shenzhen</strain>
        <tissue evidence="5">Stem</tissue>
    </source>
</reference>
<dbReference type="InterPro" id="IPR051058">
    <property type="entry name" value="GDSL_Est/Lipase"/>
</dbReference>
<feature type="signal peptide" evidence="4">
    <location>
        <begin position="1"/>
        <end position="26"/>
    </location>
</feature>
<dbReference type="EMBL" id="KZ452270">
    <property type="protein sequence ID" value="PKA48650.1"/>
    <property type="molecule type" value="Genomic_DNA"/>
</dbReference>
<dbReference type="SUPFAM" id="SSF52266">
    <property type="entry name" value="SGNH hydrolase"/>
    <property type="match status" value="1"/>
</dbReference>
<gene>
    <name evidence="5" type="ORF">AXF42_Ash018467</name>
</gene>
<dbReference type="GO" id="GO:0016719">
    <property type="term" value="F:9,9'-di-cis-zeta-carotene desaturase activity"/>
    <property type="evidence" value="ECO:0007669"/>
    <property type="project" value="UniProtKB-EC"/>
</dbReference>
<dbReference type="PANTHER" id="PTHR45648">
    <property type="entry name" value="GDSL LIPASE/ACYLHYDROLASE FAMILY PROTEIN (AFU_ORTHOLOGUE AFUA_4G14700)"/>
    <property type="match status" value="1"/>
</dbReference>
<feature type="chain" id="PRO_5014113803" evidence="4">
    <location>
        <begin position="27"/>
        <end position="360"/>
    </location>
</feature>
<dbReference type="GO" id="GO:0016788">
    <property type="term" value="F:hydrolase activity, acting on ester bonds"/>
    <property type="evidence" value="ECO:0007669"/>
    <property type="project" value="InterPro"/>
</dbReference>
<dbReference type="Pfam" id="PF00657">
    <property type="entry name" value="Lipase_GDSL"/>
    <property type="match status" value="1"/>
</dbReference>
<organism evidence="5 6">
    <name type="scientific">Apostasia shenzhenica</name>
    <dbReference type="NCBI Taxonomy" id="1088818"/>
    <lineage>
        <taxon>Eukaryota</taxon>
        <taxon>Viridiplantae</taxon>
        <taxon>Streptophyta</taxon>
        <taxon>Embryophyta</taxon>
        <taxon>Tracheophyta</taxon>
        <taxon>Spermatophyta</taxon>
        <taxon>Magnoliopsida</taxon>
        <taxon>Liliopsida</taxon>
        <taxon>Asparagales</taxon>
        <taxon>Orchidaceae</taxon>
        <taxon>Apostasioideae</taxon>
        <taxon>Apostasia</taxon>
    </lineage>
</organism>
<dbReference type="Proteomes" id="UP000236161">
    <property type="component" value="Unassembled WGS sequence"/>
</dbReference>
<dbReference type="InterPro" id="IPR036514">
    <property type="entry name" value="SGNH_hydro_sf"/>
</dbReference>
<proteinExistence type="inferred from homology"/>
<keyword evidence="5" id="KW-0560">Oxidoreductase</keyword>
<accession>A0A2H9ZZC3</accession>
<sequence length="360" mass="38695">MESSSSISLLLFFMSFCCMGFRAGEAAAKTAAAALYVLGDSLVDVGNNNYLATILKANFLHNGVDFAGGRPTGRFSNGRNAADFFAEGLGLPSPPPFLSINRRPNQTEAFLKGINFASGGAGVLDSTNRNLCLSMNKQIEHLAAINGAIEGEIGAGEALKHLSNSLFVVNIGSNDILGYLMLFNSTPPINQYVDSMVSFLGEQLQRIYSLGARKLLFIGTGPIGCCPFQRNSNGECNITANSLSNSFNKGAVSLLREMKSKLPNFNYSFFNTSLAVSELIQNSANHGFTEVKAACCGLGGNLNANIPCTPVSYCCKDRRRHIFWDFAHPTEATVQFTAKIVADGSAPYVYPINMRQLSTI</sequence>
<keyword evidence="4" id="KW-0732">Signal</keyword>
<evidence type="ECO:0000313" key="6">
    <source>
        <dbReference type="Proteomes" id="UP000236161"/>
    </source>
</evidence>
<evidence type="ECO:0000256" key="3">
    <source>
        <dbReference type="ARBA" id="ARBA00022963"/>
    </source>
</evidence>
<evidence type="ECO:0000256" key="1">
    <source>
        <dbReference type="ARBA" id="ARBA00008668"/>
    </source>
</evidence>
<evidence type="ECO:0000313" key="5">
    <source>
        <dbReference type="EMBL" id="PKA48650.1"/>
    </source>
</evidence>
<protein>
    <submittedName>
        <fullName evidence="5">GDSL esterase/lipase</fullName>
        <ecNumber evidence="5">1.3.5.6</ecNumber>
    </submittedName>
</protein>
<comment type="similarity">
    <text evidence="1">Belongs to the 'GDSL' lipolytic enzyme family.</text>
</comment>
<keyword evidence="3" id="KW-0443">Lipid metabolism</keyword>
<keyword evidence="6" id="KW-1185">Reference proteome</keyword>
<dbReference type="AlphaFoldDB" id="A0A2H9ZZC3"/>
<dbReference type="EC" id="1.3.5.6" evidence="5"/>
<dbReference type="OrthoDB" id="1600564at2759"/>
<dbReference type="STRING" id="1088818.A0A2H9ZZC3"/>
<dbReference type="GO" id="GO:0016042">
    <property type="term" value="P:lipid catabolic process"/>
    <property type="evidence" value="ECO:0007669"/>
    <property type="project" value="UniProtKB-KW"/>
</dbReference>
<keyword evidence="2" id="KW-0378">Hydrolase</keyword>
<keyword evidence="3" id="KW-0442">Lipid degradation</keyword>
<dbReference type="CDD" id="cd01837">
    <property type="entry name" value="SGNH_plant_lipase_like"/>
    <property type="match status" value="1"/>
</dbReference>